<organism evidence="2 3">
    <name type="scientific">Halomonas koreensis</name>
    <dbReference type="NCBI Taxonomy" id="245385"/>
    <lineage>
        <taxon>Bacteria</taxon>
        <taxon>Pseudomonadati</taxon>
        <taxon>Pseudomonadota</taxon>
        <taxon>Gammaproteobacteria</taxon>
        <taxon>Oceanospirillales</taxon>
        <taxon>Halomonadaceae</taxon>
        <taxon>Halomonas</taxon>
    </lineage>
</organism>
<dbReference type="EMBL" id="JARWAK010000014">
    <property type="protein sequence ID" value="MDR5868083.1"/>
    <property type="molecule type" value="Genomic_DNA"/>
</dbReference>
<dbReference type="RefSeq" id="WP_309653660.1">
    <property type="nucleotide sequence ID" value="NZ_JARWAK010000014.1"/>
</dbReference>
<sequence length="271" mass="29654">MPWHRIGTEGATTDGRVISAEWLTQMAENFDPATYGCRVNLEHIKGVLPDSPFKAYGDVTALKAEKGDDGKMALFAEIDPTDELKAMVEKRQKVYTSMEIDLDFAGSGEAYLAGLAVTDSPASLGTSMLQFSAQQGNESPLAGRKLRPDNLFSAAVETELTFSDNSGDKGPSLAERVKALFKKHDAQTEAGFAAFRTELEQTMELFVQKHADLAAELNKRPSETAFNELKDAHETLKGRFDELFTRLDNEPGAQHQRSRATGADTAIETDC</sequence>
<dbReference type="Proteomes" id="UP001264519">
    <property type="component" value="Unassembled WGS sequence"/>
</dbReference>
<evidence type="ECO:0000256" key="1">
    <source>
        <dbReference type="SAM" id="MobiDB-lite"/>
    </source>
</evidence>
<reference evidence="2 3" key="1">
    <citation type="submission" date="2023-04" db="EMBL/GenBank/DDBJ databases">
        <title>A long-awaited taxogenomic arrangement of the family Halomonadaceae.</title>
        <authorList>
            <person name="De La Haba R."/>
            <person name="Chuvochina M."/>
            <person name="Wittouck S."/>
            <person name="Arahal D.R."/>
            <person name="Sanchez-Porro C."/>
            <person name="Hugenholtz P."/>
            <person name="Ventosa A."/>
        </authorList>
    </citation>
    <scope>NUCLEOTIDE SEQUENCE [LARGE SCALE GENOMIC DNA]</scope>
    <source>
        <strain evidence="2 3">DSM 23530</strain>
    </source>
</reference>
<keyword evidence="3" id="KW-1185">Reference proteome</keyword>
<evidence type="ECO:0000313" key="2">
    <source>
        <dbReference type="EMBL" id="MDR5868083.1"/>
    </source>
</evidence>
<gene>
    <name evidence="2" type="ORF">QC818_14925</name>
</gene>
<evidence type="ECO:0000313" key="3">
    <source>
        <dbReference type="Proteomes" id="UP001264519"/>
    </source>
</evidence>
<protein>
    <submittedName>
        <fullName evidence="2">GPO family capsid scaffolding protein</fullName>
    </submittedName>
</protein>
<comment type="caution">
    <text evidence="2">The sequence shown here is derived from an EMBL/GenBank/DDBJ whole genome shotgun (WGS) entry which is preliminary data.</text>
</comment>
<proteinExistence type="predicted"/>
<feature type="region of interest" description="Disordered" evidence="1">
    <location>
        <begin position="247"/>
        <end position="271"/>
    </location>
</feature>
<name>A0ABU1G6E4_9GAMM</name>
<dbReference type="Pfam" id="PF05929">
    <property type="entry name" value="Phage_GPO"/>
    <property type="match status" value="1"/>
</dbReference>
<accession>A0ABU1G6E4</accession>
<dbReference type="InterPro" id="IPR009228">
    <property type="entry name" value="Capsid_scaffold_GpO"/>
</dbReference>